<feature type="compositionally biased region" description="Low complexity" evidence="2">
    <location>
        <begin position="39"/>
        <end position="53"/>
    </location>
</feature>
<dbReference type="PANTHER" id="PTHR12354:SF1">
    <property type="entry name" value="INTERFERON-RELATED DEVELOPMENTAL REGULATOR 1"/>
    <property type="match status" value="1"/>
</dbReference>
<evidence type="ECO:0000313" key="5">
    <source>
        <dbReference type="Proteomes" id="UP001309876"/>
    </source>
</evidence>
<dbReference type="InterPro" id="IPR039777">
    <property type="entry name" value="IFRD"/>
</dbReference>
<dbReference type="InterPro" id="IPR011989">
    <property type="entry name" value="ARM-like"/>
</dbReference>
<dbReference type="EMBL" id="JAVRRJ010000008">
    <property type="protein sequence ID" value="KAK5082437.1"/>
    <property type="molecule type" value="Genomic_DNA"/>
</dbReference>
<feature type="domain" description="Interferon-related developmental regulator N-terminal" evidence="3">
    <location>
        <begin position="79"/>
        <end position="385"/>
    </location>
</feature>
<feature type="compositionally biased region" description="Acidic residues" evidence="2">
    <location>
        <begin position="308"/>
        <end position="325"/>
    </location>
</feature>
<dbReference type="Gene3D" id="1.25.10.10">
    <property type="entry name" value="Leucine-rich Repeat Variant"/>
    <property type="match status" value="1"/>
</dbReference>
<keyword evidence="5" id="KW-1185">Reference proteome</keyword>
<evidence type="ECO:0000256" key="1">
    <source>
        <dbReference type="ARBA" id="ARBA00008828"/>
    </source>
</evidence>
<evidence type="ECO:0000313" key="4">
    <source>
        <dbReference type="EMBL" id="KAK5082437.1"/>
    </source>
</evidence>
<feature type="compositionally biased region" description="Basic and acidic residues" evidence="2">
    <location>
        <begin position="1"/>
        <end position="15"/>
    </location>
</feature>
<feature type="region of interest" description="Disordered" evidence="2">
    <location>
        <begin position="304"/>
        <end position="335"/>
    </location>
</feature>
<dbReference type="Pfam" id="PF05004">
    <property type="entry name" value="IFRD"/>
    <property type="match status" value="1"/>
</dbReference>
<evidence type="ECO:0000259" key="3">
    <source>
        <dbReference type="Pfam" id="PF05004"/>
    </source>
</evidence>
<dbReference type="Proteomes" id="UP001309876">
    <property type="component" value="Unassembled WGS sequence"/>
</dbReference>
<comment type="similarity">
    <text evidence="1">Belongs to the IFRD family.</text>
</comment>
<organism evidence="4 5">
    <name type="scientific">Lithohypha guttulata</name>
    <dbReference type="NCBI Taxonomy" id="1690604"/>
    <lineage>
        <taxon>Eukaryota</taxon>
        <taxon>Fungi</taxon>
        <taxon>Dikarya</taxon>
        <taxon>Ascomycota</taxon>
        <taxon>Pezizomycotina</taxon>
        <taxon>Eurotiomycetes</taxon>
        <taxon>Chaetothyriomycetidae</taxon>
        <taxon>Chaetothyriales</taxon>
        <taxon>Trichomeriaceae</taxon>
        <taxon>Lithohypha</taxon>
    </lineage>
</organism>
<accession>A0AAN7SWD0</accession>
<feature type="region of interest" description="Disordered" evidence="2">
    <location>
        <begin position="1"/>
        <end position="70"/>
    </location>
</feature>
<protein>
    <recommendedName>
        <fullName evidence="3">Interferon-related developmental regulator N-terminal domain-containing protein</fullName>
    </recommendedName>
</protein>
<name>A0AAN7SWD0_9EURO</name>
<feature type="compositionally biased region" description="Polar residues" evidence="2">
    <location>
        <begin position="28"/>
        <end position="38"/>
    </location>
</feature>
<reference evidence="4 5" key="1">
    <citation type="submission" date="2023-08" db="EMBL/GenBank/DDBJ databases">
        <title>Black Yeasts Isolated from many extreme environments.</title>
        <authorList>
            <person name="Coleine C."/>
            <person name="Stajich J.E."/>
            <person name="Selbmann L."/>
        </authorList>
    </citation>
    <scope>NUCLEOTIDE SEQUENCE [LARGE SCALE GENOMIC DNA]</scope>
    <source>
        <strain evidence="4 5">CCFEE 5910</strain>
    </source>
</reference>
<dbReference type="PANTHER" id="PTHR12354">
    <property type="entry name" value="INTERFERON-RELATED DEVELOPMENTAL REGULATOR"/>
    <property type="match status" value="1"/>
</dbReference>
<dbReference type="SUPFAM" id="SSF48371">
    <property type="entry name" value="ARM repeat"/>
    <property type="match status" value="1"/>
</dbReference>
<dbReference type="InterPro" id="IPR016024">
    <property type="entry name" value="ARM-type_fold"/>
</dbReference>
<comment type="caution">
    <text evidence="4">The sequence shown here is derived from an EMBL/GenBank/DDBJ whole genome shotgun (WGS) entry which is preliminary data.</text>
</comment>
<proteinExistence type="inferred from homology"/>
<evidence type="ECO:0000256" key="2">
    <source>
        <dbReference type="SAM" id="MobiDB-lite"/>
    </source>
</evidence>
<dbReference type="InterPro" id="IPR007701">
    <property type="entry name" value="Interferon-rel_develop_reg_N"/>
</dbReference>
<dbReference type="AlphaFoldDB" id="A0AAN7SWD0"/>
<sequence>MPDKDLRRQALDKTKTVSRRAQAKASLSIPSSTGHSQPGSARGSRAASRVASRNVSDDEDDNRSGYLSDDTNASINSIDAFLESDEFQESNLENLKSALNTTIEELIERKGSSVQGREEALERYTKILTSHHFGDVLYGRVNDILGALSKSIKSETSSKEAVLALRAVSLTAISFEDHTLYETIAPLLKRTITDSQDNPTKAAATQSLGICLFFGGAGDDEIAEQCTFLLEVVQSDGSFVGADDNAEVVTAALQTYTFLLTQLDDVEAESEDAVEAFIEQLDSGNVNVQIAAGEAIAVLFEKSYTPKEDDEDSGENDEAEGESSGDSDGPTTGDKTLVRRYNAYHNPEEVVEKVSGLANLSTRGLNKHDKRKLHQAFASIAITIENPRRGLQTNSSSRMIVRIHREGEIKVDKWWKLVRLNALRRLLAGGFINHYFEGNGQVLNALPLLIRNTGPGGTLSPRRSARRPGDKYKEVRRFVSAEVGD</sequence>
<gene>
    <name evidence="4" type="ORF">LTR05_007584</name>
</gene>